<reference evidence="2" key="1">
    <citation type="journal article" date="2020" name="mSystems">
        <title>Genome- and Community-Level Interaction Insights into Carbon Utilization and Element Cycling Functions of Hydrothermarchaeota in Hydrothermal Sediment.</title>
        <authorList>
            <person name="Zhou Z."/>
            <person name="Liu Y."/>
            <person name="Xu W."/>
            <person name="Pan J."/>
            <person name="Luo Z.H."/>
            <person name="Li M."/>
        </authorList>
    </citation>
    <scope>NUCLEOTIDE SEQUENCE [LARGE SCALE GENOMIC DNA]</scope>
    <source>
        <strain evidence="2">SpSt-456</strain>
    </source>
</reference>
<organism evidence="2">
    <name type="scientific">Desulfacinum infernum</name>
    <dbReference type="NCBI Taxonomy" id="35837"/>
    <lineage>
        <taxon>Bacteria</taxon>
        <taxon>Pseudomonadati</taxon>
        <taxon>Thermodesulfobacteriota</taxon>
        <taxon>Syntrophobacteria</taxon>
        <taxon>Syntrophobacterales</taxon>
        <taxon>Syntrophobacteraceae</taxon>
        <taxon>Desulfacinum</taxon>
    </lineage>
</organism>
<feature type="signal peptide" evidence="1">
    <location>
        <begin position="1"/>
        <end position="27"/>
    </location>
</feature>
<name>A0A832EDB3_9BACT</name>
<comment type="caution">
    <text evidence="2">The sequence shown here is derived from an EMBL/GenBank/DDBJ whole genome shotgun (WGS) entry which is preliminary data.</text>
</comment>
<feature type="chain" id="PRO_5032544310" evidence="1">
    <location>
        <begin position="28"/>
        <end position="161"/>
    </location>
</feature>
<evidence type="ECO:0000313" key="2">
    <source>
        <dbReference type="EMBL" id="HFK97101.1"/>
    </source>
</evidence>
<evidence type="ECO:0000256" key="1">
    <source>
        <dbReference type="SAM" id="SignalP"/>
    </source>
</evidence>
<keyword evidence="1" id="KW-0732">Signal</keyword>
<gene>
    <name evidence="2" type="ORF">ENS06_07215</name>
</gene>
<dbReference type="AlphaFoldDB" id="A0A832EDB3"/>
<protein>
    <submittedName>
        <fullName evidence="2">Uncharacterized protein</fullName>
    </submittedName>
</protein>
<sequence length="161" mass="18560">MRKATKTTMALVLGVVLSLLALMPATAQDKPADSMQLVRDKIRADKKLFVSENMQLSESEAKAFWPVYEKYQDELFLLRSRTAALIRDYVEASKDMSNATARKLLDEALTIESLGLKLRKTYLPKFRQVLPEKKVLRYYQIENKIQAALYYELAREIPIVQ</sequence>
<accession>A0A832EDB3</accession>
<proteinExistence type="predicted"/>
<dbReference type="EMBL" id="DSTK01000021">
    <property type="protein sequence ID" value="HFK97101.1"/>
    <property type="molecule type" value="Genomic_DNA"/>
</dbReference>